<dbReference type="STRING" id="1234679.BN424_826"/>
<dbReference type="HOGENOM" id="CLU_1248778_0_0_9"/>
<proteinExistence type="predicted"/>
<feature type="chain" id="PRO_5039338136" evidence="2">
    <location>
        <begin position="24"/>
        <end position="221"/>
    </location>
</feature>
<dbReference type="InterPro" id="IPR036785">
    <property type="entry name" value="YkyA-like_sf"/>
</dbReference>
<dbReference type="AlphaFoldDB" id="K8E2P0"/>
<dbReference type="SUPFAM" id="SSF140423">
    <property type="entry name" value="MW0975(SA0943)-like"/>
    <property type="match status" value="1"/>
</dbReference>
<keyword evidence="2" id="KW-0732">Signal</keyword>
<evidence type="ECO:0000313" key="3">
    <source>
        <dbReference type="EMBL" id="CCO10290.2"/>
    </source>
</evidence>
<evidence type="ECO:0000256" key="2">
    <source>
        <dbReference type="SAM" id="SignalP"/>
    </source>
</evidence>
<dbReference type="KEGG" id="cml:BN424_826"/>
<reference evidence="4" key="1">
    <citation type="journal article" date="2013" name="Genome Announc.">
        <title>Complete Chromosome Sequence of Carnobacterium maltaromaticum LMA 28.</title>
        <authorList>
            <person name="Cailliez-Grimal C."/>
            <person name="Chaillou S."/>
            <person name="Anba-Mondoloni J."/>
            <person name="Loux V."/>
            <person name="Afzal M.I."/>
            <person name="Rahman A."/>
            <person name="Kergourlay G."/>
            <person name="Champomier-Verges M.C."/>
            <person name="Zagorec M."/>
            <person name="Dalgaard P."/>
            <person name="Leisner J.J."/>
            <person name="Prevost H."/>
            <person name="Revol-Junelles A.M."/>
            <person name="Borges F."/>
        </authorList>
    </citation>
    <scope>NUCLEOTIDE SEQUENCE</scope>
    <source>
        <strain evidence="4">LMA28</strain>
    </source>
</reference>
<dbReference type="InterPro" id="IPR019454">
    <property type="entry name" value="Lipoprot_YkyA-like"/>
</dbReference>
<feature type="signal peptide" evidence="2">
    <location>
        <begin position="1"/>
        <end position="23"/>
    </location>
</feature>
<keyword evidence="4" id="KW-1185">Reference proteome</keyword>
<dbReference type="RefSeq" id="WP_015075712.1">
    <property type="nucleotide sequence ID" value="NC_019425.2"/>
</dbReference>
<keyword evidence="3" id="KW-0449">Lipoprotein</keyword>
<dbReference type="EMBL" id="HE999757">
    <property type="protein sequence ID" value="CCO10290.2"/>
    <property type="molecule type" value="Genomic_DNA"/>
</dbReference>
<evidence type="ECO:0000313" key="4">
    <source>
        <dbReference type="Proteomes" id="UP000000212"/>
    </source>
</evidence>
<organism evidence="3 4">
    <name type="scientific">Carnobacterium maltaromaticum LMA28</name>
    <dbReference type="NCBI Taxonomy" id="1234679"/>
    <lineage>
        <taxon>Bacteria</taxon>
        <taxon>Bacillati</taxon>
        <taxon>Bacillota</taxon>
        <taxon>Bacilli</taxon>
        <taxon>Lactobacillales</taxon>
        <taxon>Carnobacteriaceae</taxon>
        <taxon>Carnobacterium</taxon>
    </lineage>
</organism>
<dbReference type="OrthoDB" id="2157691at2"/>
<protein>
    <submittedName>
        <fullName evidence="3">Lipoprotein</fullName>
    </submittedName>
</protein>
<sequence length="221" mass="25230">MNFKLLNKKVYFVLLPLLFLVLASCGNTEERAGAKKIAEENNERIENINTHLEKYEALEEDMMTALSNDLKDKNAEKIIRKKTGEVGENFKARKKELASIQKNMTKLKENQDTLLDYQAKKAVDMPETELENAIQTLKQLSITYDLFYSYYEKTVDAESEFYQNFSSDMKKEELAEAISLINISHGAAFQQLEVLSADLSSTAFAMTNLADAIKEKDKKTQ</sequence>
<dbReference type="Proteomes" id="UP000000212">
    <property type="component" value="Chromosome"/>
</dbReference>
<evidence type="ECO:0000256" key="1">
    <source>
        <dbReference type="SAM" id="Coils"/>
    </source>
</evidence>
<keyword evidence="1" id="KW-0175">Coiled coil</keyword>
<name>K8E2P0_CARML</name>
<dbReference type="PROSITE" id="PS51257">
    <property type="entry name" value="PROKAR_LIPOPROTEIN"/>
    <property type="match status" value="1"/>
</dbReference>
<dbReference type="Gene3D" id="1.20.120.570">
    <property type="entry name" value="YkyA-like"/>
    <property type="match status" value="1"/>
</dbReference>
<accession>K8E2P0</accession>
<dbReference type="Pfam" id="PF10368">
    <property type="entry name" value="YkyA"/>
    <property type="match status" value="1"/>
</dbReference>
<feature type="coiled-coil region" evidence="1">
    <location>
        <begin position="38"/>
        <end position="110"/>
    </location>
</feature>
<gene>
    <name evidence="3" type="ORF">BN424_826</name>
</gene>